<comment type="caution">
    <text evidence="2">The sequence shown here is derived from an EMBL/GenBank/DDBJ whole genome shotgun (WGS) entry which is preliminary data.</text>
</comment>
<organism evidence="2 3">
    <name type="scientific">Leeia aquatica</name>
    <dbReference type="NCBI Taxonomy" id="2725557"/>
    <lineage>
        <taxon>Bacteria</taxon>
        <taxon>Pseudomonadati</taxon>
        <taxon>Pseudomonadota</taxon>
        <taxon>Betaproteobacteria</taxon>
        <taxon>Neisseriales</taxon>
        <taxon>Leeiaceae</taxon>
        <taxon>Leeia</taxon>
    </lineage>
</organism>
<evidence type="ECO:0000313" key="3">
    <source>
        <dbReference type="Proteomes" id="UP000587991"/>
    </source>
</evidence>
<sequence length="165" mass="18005">MPAPRYLPLLTVLMACTVAAESATDALRLNRFDDPFVQLTQGLDGCPPAEGPLLTLKEANAEAHQRAERGNSCWAAGRCRYSSSFAYDKEIMERVQKAVAADGRFGKTTVWALGQRRWIWLKGCVNSEAEAAALVQLIGSIDDVQAVLNQLTTDPHASPPYRTAD</sequence>
<dbReference type="EMBL" id="JABAIM010000002">
    <property type="protein sequence ID" value="NLR75636.1"/>
    <property type="molecule type" value="Genomic_DNA"/>
</dbReference>
<dbReference type="InterPro" id="IPR007055">
    <property type="entry name" value="BON_dom"/>
</dbReference>
<dbReference type="RefSeq" id="WP_168877288.1">
    <property type="nucleotide sequence ID" value="NZ_JABAIM010000002.1"/>
</dbReference>
<evidence type="ECO:0000313" key="2">
    <source>
        <dbReference type="EMBL" id="NLR75636.1"/>
    </source>
</evidence>
<reference evidence="2 3" key="1">
    <citation type="submission" date="2020-04" db="EMBL/GenBank/DDBJ databases">
        <title>Draft genome of Leeia sp. IMCC25680.</title>
        <authorList>
            <person name="Song J."/>
            <person name="Cho J.-C."/>
        </authorList>
    </citation>
    <scope>NUCLEOTIDE SEQUENCE [LARGE SCALE GENOMIC DNA]</scope>
    <source>
        <strain evidence="2 3">IMCC25680</strain>
    </source>
</reference>
<proteinExistence type="predicted"/>
<evidence type="ECO:0000259" key="1">
    <source>
        <dbReference type="Pfam" id="PF04972"/>
    </source>
</evidence>
<dbReference type="Proteomes" id="UP000587991">
    <property type="component" value="Unassembled WGS sequence"/>
</dbReference>
<protein>
    <submittedName>
        <fullName evidence="2">BON domain-containing protein</fullName>
    </submittedName>
</protein>
<name>A0A847SDX0_9NEIS</name>
<gene>
    <name evidence="2" type="ORF">HF682_10730</name>
</gene>
<accession>A0A847SDX0</accession>
<dbReference type="PROSITE" id="PS51257">
    <property type="entry name" value="PROKAR_LIPOPROTEIN"/>
    <property type="match status" value="1"/>
</dbReference>
<dbReference type="Pfam" id="PF04972">
    <property type="entry name" value="BON"/>
    <property type="match status" value="1"/>
</dbReference>
<feature type="domain" description="BON" evidence="1">
    <location>
        <begin position="88"/>
        <end position="153"/>
    </location>
</feature>
<keyword evidence="3" id="KW-1185">Reference proteome</keyword>
<dbReference type="AlphaFoldDB" id="A0A847SDX0"/>